<accession>A0AAV2M5L9</accession>
<organism evidence="1 2">
    <name type="scientific">Knipowitschia caucasica</name>
    <name type="common">Caucasian dwarf goby</name>
    <name type="synonym">Pomatoschistus caucasicus</name>
    <dbReference type="NCBI Taxonomy" id="637954"/>
    <lineage>
        <taxon>Eukaryota</taxon>
        <taxon>Metazoa</taxon>
        <taxon>Chordata</taxon>
        <taxon>Craniata</taxon>
        <taxon>Vertebrata</taxon>
        <taxon>Euteleostomi</taxon>
        <taxon>Actinopterygii</taxon>
        <taxon>Neopterygii</taxon>
        <taxon>Teleostei</taxon>
        <taxon>Neoteleostei</taxon>
        <taxon>Acanthomorphata</taxon>
        <taxon>Gobiaria</taxon>
        <taxon>Gobiiformes</taxon>
        <taxon>Gobioidei</taxon>
        <taxon>Gobiidae</taxon>
        <taxon>Gobiinae</taxon>
        <taxon>Knipowitschia</taxon>
    </lineage>
</organism>
<evidence type="ECO:0008006" key="3">
    <source>
        <dbReference type="Google" id="ProtNLM"/>
    </source>
</evidence>
<sequence length="73" mass="7983">MLRAPVRPLLLHSHHAHTSHRDATPCGTTAFHLRVDFKNYGGDIEPRHQRHPFSLCVNGGCSGTSGTRCGPIV</sequence>
<gene>
    <name evidence="1" type="ORF">KC01_LOCUS35467</name>
</gene>
<dbReference type="Proteomes" id="UP001497482">
    <property type="component" value="Chromosome 6"/>
</dbReference>
<protein>
    <recommendedName>
        <fullName evidence="3">Secreted protein</fullName>
    </recommendedName>
</protein>
<reference evidence="1 2" key="1">
    <citation type="submission" date="2024-04" db="EMBL/GenBank/DDBJ databases">
        <authorList>
            <person name="Waldvogel A.-M."/>
            <person name="Schoenle A."/>
        </authorList>
    </citation>
    <scope>NUCLEOTIDE SEQUENCE [LARGE SCALE GENOMIC DNA]</scope>
</reference>
<evidence type="ECO:0000313" key="1">
    <source>
        <dbReference type="EMBL" id="CAL1608560.1"/>
    </source>
</evidence>
<dbReference type="EMBL" id="OZ035828">
    <property type="protein sequence ID" value="CAL1608560.1"/>
    <property type="molecule type" value="Genomic_DNA"/>
</dbReference>
<keyword evidence="2" id="KW-1185">Reference proteome</keyword>
<evidence type="ECO:0000313" key="2">
    <source>
        <dbReference type="Proteomes" id="UP001497482"/>
    </source>
</evidence>
<proteinExistence type="predicted"/>
<name>A0AAV2M5L9_KNICA</name>
<dbReference type="AlphaFoldDB" id="A0AAV2M5L9"/>